<proteinExistence type="predicted"/>
<organism evidence="2 3">
    <name type="scientific">Trichoderma lentiforme</name>
    <dbReference type="NCBI Taxonomy" id="1567552"/>
    <lineage>
        <taxon>Eukaryota</taxon>
        <taxon>Fungi</taxon>
        <taxon>Dikarya</taxon>
        <taxon>Ascomycota</taxon>
        <taxon>Pezizomycotina</taxon>
        <taxon>Sordariomycetes</taxon>
        <taxon>Hypocreomycetidae</taxon>
        <taxon>Hypocreales</taxon>
        <taxon>Hypocreaceae</taxon>
        <taxon>Trichoderma</taxon>
    </lineage>
</organism>
<accession>A0A9P5CEM2</accession>
<gene>
    <name evidence="2" type="ORF">CFAM422_005142</name>
</gene>
<dbReference type="InterPro" id="IPR000182">
    <property type="entry name" value="GNAT_dom"/>
</dbReference>
<dbReference type="PANTHER" id="PTHR43792:SF16">
    <property type="entry name" value="N-ACETYLTRANSFERASE DOMAIN-CONTAINING PROTEIN"/>
    <property type="match status" value="1"/>
</dbReference>
<name>A0A9P5CEM2_9HYPO</name>
<dbReference type="EMBL" id="QLNT01000008">
    <property type="protein sequence ID" value="KAF3072644.1"/>
    <property type="molecule type" value="Genomic_DNA"/>
</dbReference>
<dbReference type="Proteomes" id="UP000801864">
    <property type="component" value="Unassembled WGS sequence"/>
</dbReference>
<protein>
    <submittedName>
        <fullName evidence="2">Acetyltransferase</fullName>
    </submittedName>
</protein>
<dbReference type="InterPro" id="IPR016181">
    <property type="entry name" value="Acyl_CoA_acyltransferase"/>
</dbReference>
<dbReference type="InterPro" id="IPR051531">
    <property type="entry name" value="N-acetyltransferase"/>
</dbReference>
<reference evidence="2 3" key="1">
    <citation type="submission" date="2018-06" db="EMBL/GenBank/DDBJ databases">
        <title>Genome analysis of cellulolytic fungus Trichoderma lentiforme CFAM-422.</title>
        <authorList>
            <person name="Steindorff A.S."/>
            <person name="Formighieri E.F."/>
            <person name="Midorikawa G.E.O."/>
            <person name="Tamietti M.S."/>
            <person name="Ramos E.Z."/>
            <person name="Silva A.S."/>
            <person name="Bon E.P.S."/>
            <person name="Mendes T.D."/>
            <person name="Damaso M.C.T."/>
            <person name="Favaro L.C.L."/>
        </authorList>
    </citation>
    <scope>NUCLEOTIDE SEQUENCE [LARGE SCALE GENOMIC DNA]</scope>
    <source>
        <strain evidence="2 3">CFAM-422</strain>
    </source>
</reference>
<dbReference type="SUPFAM" id="SSF55729">
    <property type="entry name" value="Acyl-CoA N-acyltransferases (Nat)"/>
    <property type="match status" value="1"/>
</dbReference>
<dbReference type="AlphaFoldDB" id="A0A9P5CEM2"/>
<feature type="domain" description="N-acetyltransferase" evidence="1">
    <location>
        <begin position="54"/>
        <end position="225"/>
    </location>
</feature>
<dbReference type="PROSITE" id="PS51186">
    <property type="entry name" value="GNAT"/>
    <property type="match status" value="1"/>
</dbReference>
<dbReference type="Pfam" id="PF13302">
    <property type="entry name" value="Acetyltransf_3"/>
    <property type="match status" value="1"/>
</dbReference>
<comment type="caution">
    <text evidence="2">The sequence shown here is derived from an EMBL/GenBank/DDBJ whole genome shotgun (WGS) entry which is preliminary data.</text>
</comment>
<evidence type="ECO:0000259" key="1">
    <source>
        <dbReference type="PROSITE" id="PS51186"/>
    </source>
</evidence>
<keyword evidence="3" id="KW-1185">Reference proteome</keyword>
<sequence>MAITGCTGMALARGSASAFGCTCAYARMTAAEADFGQDQVYQDMALPTLQTSRLSLRPLSEHNRDDIIDLDSDPQVMKYVHSGHPLTQQEAIQDHQERLLACRQIPGLGYWAGYLDDIFIGWAALSPIQSNSGAFHAQKAELGYRISPRFWRQGYAKEMARELLRYGFEQLGLVEVVGQTMAVNEVSRATMKACGMEHVRTLYVEFEDPIPGSEDGEVEYAITREEWLELQSHLK</sequence>
<dbReference type="Gene3D" id="3.40.630.30">
    <property type="match status" value="1"/>
</dbReference>
<evidence type="ECO:0000313" key="2">
    <source>
        <dbReference type="EMBL" id="KAF3072644.1"/>
    </source>
</evidence>
<evidence type="ECO:0000313" key="3">
    <source>
        <dbReference type="Proteomes" id="UP000801864"/>
    </source>
</evidence>
<dbReference type="GO" id="GO:0016747">
    <property type="term" value="F:acyltransferase activity, transferring groups other than amino-acyl groups"/>
    <property type="evidence" value="ECO:0007669"/>
    <property type="project" value="InterPro"/>
</dbReference>
<dbReference type="PANTHER" id="PTHR43792">
    <property type="entry name" value="GNAT FAMILY, PUTATIVE (AFU_ORTHOLOGUE AFUA_3G00765)-RELATED-RELATED"/>
    <property type="match status" value="1"/>
</dbReference>